<accession>A0A8R1YR42</accession>
<reference evidence="1" key="2">
    <citation type="submission" date="2022-06" db="UniProtKB">
        <authorList>
            <consortium name="EnsemblMetazoa"/>
        </authorList>
    </citation>
    <scope>IDENTIFICATION</scope>
    <source>
        <strain evidence="1">PS312</strain>
    </source>
</reference>
<keyword evidence="2" id="KW-1185">Reference proteome</keyword>
<name>A0A2A6BVH5_PRIPA</name>
<protein>
    <submittedName>
        <fullName evidence="1">Uncharacterized protein</fullName>
    </submittedName>
</protein>
<accession>A0A2A6BVH5</accession>
<evidence type="ECO:0000313" key="2">
    <source>
        <dbReference type="Proteomes" id="UP000005239"/>
    </source>
</evidence>
<dbReference type="AlphaFoldDB" id="A0A2A6BVH5"/>
<gene>
    <name evidence="1" type="primary">WBGene00206215</name>
</gene>
<reference evidence="2" key="1">
    <citation type="journal article" date="2008" name="Nat. Genet.">
        <title>The Pristionchus pacificus genome provides a unique perspective on nematode lifestyle and parasitism.</title>
        <authorList>
            <person name="Dieterich C."/>
            <person name="Clifton S.W."/>
            <person name="Schuster L.N."/>
            <person name="Chinwalla A."/>
            <person name="Delehaunty K."/>
            <person name="Dinkelacker I."/>
            <person name="Fulton L."/>
            <person name="Fulton R."/>
            <person name="Godfrey J."/>
            <person name="Minx P."/>
            <person name="Mitreva M."/>
            <person name="Roeseler W."/>
            <person name="Tian H."/>
            <person name="Witte H."/>
            <person name="Yang S.P."/>
            <person name="Wilson R.K."/>
            <person name="Sommer R.J."/>
        </authorList>
    </citation>
    <scope>NUCLEOTIDE SEQUENCE [LARGE SCALE GENOMIC DNA]</scope>
    <source>
        <strain evidence="2">PS312</strain>
    </source>
</reference>
<dbReference type="SUPFAM" id="SSF57302">
    <property type="entry name" value="Snake toxin-like"/>
    <property type="match status" value="1"/>
</dbReference>
<organism evidence="1 2">
    <name type="scientific">Pristionchus pacificus</name>
    <name type="common">Parasitic nematode worm</name>
    <dbReference type="NCBI Taxonomy" id="54126"/>
    <lineage>
        <taxon>Eukaryota</taxon>
        <taxon>Metazoa</taxon>
        <taxon>Ecdysozoa</taxon>
        <taxon>Nematoda</taxon>
        <taxon>Chromadorea</taxon>
        <taxon>Rhabditida</taxon>
        <taxon>Rhabditina</taxon>
        <taxon>Diplogasteromorpha</taxon>
        <taxon>Diplogasteroidea</taxon>
        <taxon>Neodiplogasteridae</taxon>
        <taxon>Pristionchus</taxon>
    </lineage>
</organism>
<proteinExistence type="predicted"/>
<evidence type="ECO:0000313" key="1">
    <source>
        <dbReference type="EnsemblMetazoa" id="PPA33355.1"/>
    </source>
</evidence>
<dbReference type="InterPro" id="IPR045860">
    <property type="entry name" value="Snake_toxin-like_sf"/>
</dbReference>
<sequence length="128" mass="14701">MLFSIFATLCFASHAIALKCYFDRVPGNAEHNDNPRKMKECPRDVSDCITITTSLEINSEWEVYIERRCAHSNFECISARNTCNTTEAEPVWGHRKIQKLCCYNELFTNRSSSVPLLTIIILLVIIVR</sequence>
<dbReference type="Proteomes" id="UP000005239">
    <property type="component" value="Unassembled WGS sequence"/>
</dbReference>
<dbReference type="EnsemblMetazoa" id="PPA33355.1">
    <property type="protein sequence ID" value="PPA33355.1"/>
    <property type="gene ID" value="WBGene00206215"/>
</dbReference>